<dbReference type="Pfam" id="PF13228">
    <property type="entry name" value="DUF4037"/>
    <property type="match status" value="1"/>
</dbReference>
<feature type="domain" description="DUF4037" evidence="2">
    <location>
        <begin position="142"/>
        <end position="224"/>
    </location>
</feature>
<dbReference type="AlphaFoldDB" id="A0A9D3AWH1"/>
<evidence type="ECO:0000259" key="1">
    <source>
        <dbReference type="Pfam" id="PF01909"/>
    </source>
</evidence>
<gene>
    <name evidence="3" type="ORF">SPSYN_01559</name>
</gene>
<comment type="caution">
    <text evidence="3">The sequence shown here is derived from an EMBL/GenBank/DDBJ whole genome shotgun (WGS) entry which is preliminary data.</text>
</comment>
<sequence length="282" mass="31336">MNIVNDLNEIIKDVANILLEAPGVEGVVLGGSRARGTEGINSDIDMGIYYSEAAGFNARDIGIIAAHIDDEHREGLITSLGAWGPWINGGGWLEVEGYLFDFVFRDVEKVSQVIDDCLRGKVEAHYHAGHPHAFVNVMYMGEIATGKILADPKNRIAELKAKTNTYPKAMQQAIIKYFMFEANYSLMYAADNVEKDDVTYVAGCCYRTIACLNQVIFAMNEEYCLNEKKAAAKINDFNIKPSNYQPKVDYAITLISADMDKTSMAIEILKELIAETEKLLQN</sequence>
<dbReference type="Pfam" id="PF01909">
    <property type="entry name" value="NTP_transf_2"/>
    <property type="match status" value="1"/>
</dbReference>
<accession>A0A9D3AWH1</accession>
<dbReference type="InterPro" id="IPR043519">
    <property type="entry name" value="NT_sf"/>
</dbReference>
<dbReference type="InterPro" id="IPR002934">
    <property type="entry name" value="Polymerase_NTP_transf_dom"/>
</dbReference>
<dbReference type="SUPFAM" id="SSF81301">
    <property type="entry name" value="Nucleotidyltransferase"/>
    <property type="match status" value="1"/>
</dbReference>
<dbReference type="RefSeq" id="WP_161821886.1">
    <property type="nucleotide sequence ID" value="NZ_LSRS01000003.1"/>
</dbReference>
<protein>
    <submittedName>
        <fullName evidence="3">Nucleotidyltransferase domain protein</fullName>
    </submittedName>
</protein>
<proteinExistence type="predicted"/>
<evidence type="ECO:0000259" key="2">
    <source>
        <dbReference type="Pfam" id="PF13228"/>
    </source>
</evidence>
<feature type="domain" description="Polymerase nucleotidyl transferase" evidence="1">
    <location>
        <begin position="12"/>
        <end position="54"/>
    </location>
</feature>
<name>A0A9D3AWH1_9FIRM</name>
<dbReference type="OrthoDB" id="9803106at2"/>
<reference evidence="3" key="1">
    <citation type="submission" date="2016-02" db="EMBL/GenBank/DDBJ databases">
        <title>Draft Genome Sequence of Sporotomaculum syntrophicum Strain FB, a Syntrophic Benzoate Degrader.</title>
        <authorList>
            <person name="Nobu M.K."/>
            <person name="Narihiro T."/>
            <person name="Qiu Y.-L."/>
            <person name="Ohashi A."/>
            <person name="Liu W.-T."/>
            <person name="Yuji S."/>
        </authorList>
    </citation>
    <scope>NUCLEOTIDE SEQUENCE</scope>
    <source>
        <strain evidence="3">FB</strain>
    </source>
</reference>
<keyword evidence="4" id="KW-1185">Reference proteome</keyword>
<organism evidence="3 4">
    <name type="scientific">Sporotomaculum syntrophicum</name>
    <dbReference type="NCBI Taxonomy" id="182264"/>
    <lineage>
        <taxon>Bacteria</taxon>
        <taxon>Bacillati</taxon>
        <taxon>Bacillota</taxon>
        <taxon>Clostridia</taxon>
        <taxon>Eubacteriales</taxon>
        <taxon>Desulfallaceae</taxon>
        <taxon>Sporotomaculum</taxon>
    </lineage>
</organism>
<dbReference type="InterPro" id="IPR025117">
    <property type="entry name" value="DUF4037"/>
</dbReference>
<dbReference type="GO" id="GO:0016779">
    <property type="term" value="F:nucleotidyltransferase activity"/>
    <property type="evidence" value="ECO:0007669"/>
    <property type="project" value="InterPro"/>
</dbReference>
<dbReference type="Proteomes" id="UP000798488">
    <property type="component" value="Unassembled WGS sequence"/>
</dbReference>
<dbReference type="Gene3D" id="3.30.460.10">
    <property type="entry name" value="Beta Polymerase, domain 2"/>
    <property type="match status" value="1"/>
</dbReference>
<dbReference type="EMBL" id="LSRS01000003">
    <property type="protein sequence ID" value="KAF1085420.1"/>
    <property type="molecule type" value="Genomic_DNA"/>
</dbReference>
<evidence type="ECO:0000313" key="3">
    <source>
        <dbReference type="EMBL" id="KAF1085420.1"/>
    </source>
</evidence>
<evidence type="ECO:0000313" key="4">
    <source>
        <dbReference type="Proteomes" id="UP000798488"/>
    </source>
</evidence>
<dbReference type="CDD" id="cd05403">
    <property type="entry name" value="NT_KNTase_like"/>
    <property type="match status" value="1"/>
</dbReference>